<dbReference type="PANTHER" id="PTHR11941:SF141">
    <property type="entry name" value="ENOYL-COA HYDRATASE_ISOMERASE-RELATED"/>
    <property type="match status" value="1"/>
</dbReference>
<dbReference type="OrthoDB" id="8452484at2"/>
<dbReference type="EMBL" id="FNCN01000013">
    <property type="protein sequence ID" value="SDH28993.1"/>
    <property type="molecule type" value="Genomic_DNA"/>
</dbReference>
<dbReference type="PANTHER" id="PTHR11941">
    <property type="entry name" value="ENOYL-COA HYDRATASE-RELATED"/>
    <property type="match status" value="1"/>
</dbReference>
<dbReference type="STRING" id="504805.SAMN05421505_113179"/>
<accession>A0A1G8B7L5</accession>
<dbReference type="InterPro" id="IPR029045">
    <property type="entry name" value="ClpP/crotonase-like_dom_sf"/>
</dbReference>
<evidence type="ECO:0000313" key="2">
    <source>
        <dbReference type="Proteomes" id="UP000198923"/>
    </source>
</evidence>
<keyword evidence="2" id="KW-1185">Reference proteome</keyword>
<dbReference type="CDD" id="cd06558">
    <property type="entry name" value="crotonase-like"/>
    <property type="match status" value="1"/>
</dbReference>
<protein>
    <submittedName>
        <fullName evidence="1">2-(1,2-epoxy-1,2-dihydrophenyl)acetyl-CoA isomerase</fullName>
    </submittedName>
</protein>
<dbReference type="AlphaFoldDB" id="A0A1G8B7L5"/>
<dbReference type="Pfam" id="PF00378">
    <property type="entry name" value="ECH_1"/>
    <property type="match status" value="1"/>
</dbReference>
<dbReference type="InterPro" id="IPR001753">
    <property type="entry name" value="Enoyl-CoA_hydra/iso"/>
</dbReference>
<dbReference type="SUPFAM" id="SSF52096">
    <property type="entry name" value="ClpP/crotonase"/>
    <property type="match status" value="1"/>
</dbReference>
<proteinExistence type="predicted"/>
<sequence length="261" mass="28677">MHNDLANLRIERDGAVAVIGLNRPSKLNAVDLDTLLQFNAALAECEHDESVRAIVLSGEGSSFCAGIDLTALAEERIPRSFFPLWEQTMWLSENLPKPVICAIHGHCIGAGLQLALTCDLRIADARARFALPAAKEGLIPSLSPHRLWRFVGLGRARRMVLFNETWDSPTALDYGLIDEVVDSGREGVLERAVAQAKTFAEDLPTISFAMCKKALSLPRHPDEDLLAGYLADQEVCLTHPDHHKAANEWLARVNGKAGRRT</sequence>
<organism evidence="1 2">
    <name type="scientific">Sinosporangium album</name>
    <dbReference type="NCBI Taxonomy" id="504805"/>
    <lineage>
        <taxon>Bacteria</taxon>
        <taxon>Bacillati</taxon>
        <taxon>Actinomycetota</taxon>
        <taxon>Actinomycetes</taxon>
        <taxon>Streptosporangiales</taxon>
        <taxon>Streptosporangiaceae</taxon>
        <taxon>Sinosporangium</taxon>
    </lineage>
</organism>
<reference evidence="1 2" key="1">
    <citation type="submission" date="2016-10" db="EMBL/GenBank/DDBJ databases">
        <authorList>
            <person name="de Groot N.N."/>
        </authorList>
    </citation>
    <scope>NUCLEOTIDE SEQUENCE [LARGE SCALE GENOMIC DNA]</scope>
    <source>
        <strain evidence="1 2">CPCC 201354</strain>
    </source>
</reference>
<dbReference type="GO" id="GO:0016853">
    <property type="term" value="F:isomerase activity"/>
    <property type="evidence" value="ECO:0007669"/>
    <property type="project" value="UniProtKB-KW"/>
</dbReference>
<gene>
    <name evidence="1" type="ORF">SAMN05421505_113179</name>
</gene>
<dbReference type="RefSeq" id="WP_093171297.1">
    <property type="nucleotide sequence ID" value="NZ_FNCN01000013.1"/>
</dbReference>
<name>A0A1G8B7L5_9ACTN</name>
<keyword evidence="1" id="KW-0413">Isomerase</keyword>
<dbReference type="Gene3D" id="3.90.226.10">
    <property type="entry name" value="2-enoyl-CoA Hydratase, Chain A, domain 1"/>
    <property type="match status" value="1"/>
</dbReference>
<dbReference type="Proteomes" id="UP000198923">
    <property type="component" value="Unassembled WGS sequence"/>
</dbReference>
<dbReference type="GO" id="GO:0006635">
    <property type="term" value="P:fatty acid beta-oxidation"/>
    <property type="evidence" value="ECO:0007669"/>
    <property type="project" value="TreeGrafter"/>
</dbReference>
<evidence type="ECO:0000313" key="1">
    <source>
        <dbReference type="EMBL" id="SDH28993.1"/>
    </source>
</evidence>